<dbReference type="EMBL" id="VSRR010037626">
    <property type="protein sequence ID" value="MPC73827.1"/>
    <property type="molecule type" value="Genomic_DNA"/>
</dbReference>
<comment type="caution">
    <text evidence="1">The sequence shown here is derived from an EMBL/GenBank/DDBJ whole genome shotgun (WGS) entry which is preliminary data.</text>
</comment>
<gene>
    <name evidence="1" type="ORF">E2C01_068167</name>
</gene>
<protein>
    <submittedName>
        <fullName evidence="1">Uncharacterized protein</fullName>
    </submittedName>
</protein>
<organism evidence="1 2">
    <name type="scientific">Portunus trituberculatus</name>
    <name type="common">Swimming crab</name>
    <name type="synonym">Neptunus trituberculatus</name>
    <dbReference type="NCBI Taxonomy" id="210409"/>
    <lineage>
        <taxon>Eukaryota</taxon>
        <taxon>Metazoa</taxon>
        <taxon>Ecdysozoa</taxon>
        <taxon>Arthropoda</taxon>
        <taxon>Crustacea</taxon>
        <taxon>Multicrustacea</taxon>
        <taxon>Malacostraca</taxon>
        <taxon>Eumalacostraca</taxon>
        <taxon>Eucarida</taxon>
        <taxon>Decapoda</taxon>
        <taxon>Pleocyemata</taxon>
        <taxon>Brachyura</taxon>
        <taxon>Eubrachyura</taxon>
        <taxon>Portunoidea</taxon>
        <taxon>Portunidae</taxon>
        <taxon>Portuninae</taxon>
        <taxon>Portunus</taxon>
    </lineage>
</organism>
<evidence type="ECO:0000313" key="2">
    <source>
        <dbReference type="Proteomes" id="UP000324222"/>
    </source>
</evidence>
<sequence>MEWKAISDKAINSLHNITRQYFPTPGPRCRLSDGEGQKDVICGRFLGRSPHQDTATELISLLTPQLQHTSIIQHHTNLTIISTSASYPPFQQQCQHTSSYQPCSLTTTHQPYVSFTALHHPHTNLATSL</sequence>
<proteinExistence type="predicted"/>
<accession>A0A5B7HX64</accession>
<reference evidence="1 2" key="1">
    <citation type="submission" date="2019-05" db="EMBL/GenBank/DDBJ databases">
        <title>Another draft genome of Portunus trituberculatus and its Hox gene families provides insights of decapod evolution.</title>
        <authorList>
            <person name="Jeong J.-H."/>
            <person name="Song I."/>
            <person name="Kim S."/>
            <person name="Choi T."/>
            <person name="Kim D."/>
            <person name="Ryu S."/>
            <person name="Kim W."/>
        </authorList>
    </citation>
    <scope>NUCLEOTIDE SEQUENCE [LARGE SCALE GENOMIC DNA]</scope>
    <source>
        <tissue evidence="1">Muscle</tissue>
    </source>
</reference>
<dbReference type="AlphaFoldDB" id="A0A5B7HX64"/>
<dbReference type="Proteomes" id="UP000324222">
    <property type="component" value="Unassembled WGS sequence"/>
</dbReference>
<keyword evidence="2" id="KW-1185">Reference proteome</keyword>
<name>A0A5B7HX64_PORTR</name>
<evidence type="ECO:0000313" key="1">
    <source>
        <dbReference type="EMBL" id="MPC73827.1"/>
    </source>
</evidence>